<dbReference type="RefSeq" id="XP_007733405.1">
    <property type="nucleotide sequence ID" value="XM_007735215.1"/>
</dbReference>
<sequence>MSVVIGALSSLIGYLGAAAATETFFERLLWPERFYNDVHPYVLLRLAFFLPMAGPLHGAALDCLSTFRDHGLYLGIRRGKMLGTMFYQDTETKYRQRTDEQRNEKEVKQDARNGFWVQVLREVKCHRHAANLTLVERGEMAEWTPPFRAMQFLHHLRLRYSRSRPDGAIPIEEFNVTWRTFLGTLISEVSSIAVAITAAVVEPFRTYWLAGYLLIPLALKLLALLVRVQREPIVKGRAESESVLYQIQDPTYGFAIIDGVPSVVLQFFQHYGHPKRDSGVGGRRDRTRELLSMALIYLFLLYFPAGLIGSVWMPSNTQLLWLGFEAYTIVMMHVVRIVGWDNCGRTEARVARYLEQKKLVFLRRADGEGIVASLETRVFPSIRSARREVNIIVKQKCRDG</sequence>
<feature type="transmembrane region" description="Helical" evidence="1">
    <location>
        <begin position="207"/>
        <end position="228"/>
    </location>
</feature>
<keyword evidence="1" id="KW-0812">Transmembrane</keyword>
<evidence type="ECO:0000313" key="3">
    <source>
        <dbReference type="Proteomes" id="UP000019478"/>
    </source>
</evidence>
<accession>W9Y468</accession>
<reference evidence="2 3" key="1">
    <citation type="submission" date="2013-03" db="EMBL/GenBank/DDBJ databases">
        <title>The Genome Sequence of Capronia epimyces CBS 606.96.</title>
        <authorList>
            <consortium name="The Broad Institute Genomics Platform"/>
            <person name="Cuomo C."/>
            <person name="de Hoog S."/>
            <person name="Gorbushina A."/>
            <person name="Walker B."/>
            <person name="Young S.K."/>
            <person name="Zeng Q."/>
            <person name="Gargeya S."/>
            <person name="Fitzgerald M."/>
            <person name="Haas B."/>
            <person name="Abouelleil A."/>
            <person name="Allen A.W."/>
            <person name="Alvarado L."/>
            <person name="Arachchi H.M."/>
            <person name="Berlin A.M."/>
            <person name="Chapman S.B."/>
            <person name="Gainer-Dewar J."/>
            <person name="Goldberg J."/>
            <person name="Griggs A."/>
            <person name="Gujja S."/>
            <person name="Hansen M."/>
            <person name="Howarth C."/>
            <person name="Imamovic A."/>
            <person name="Ireland A."/>
            <person name="Larimer J."/>
            <person name="McCowan C."/>
            <person name="Murphy C."/>
            <person name="Pearson M."/>
            <person name="Poon T.W."/>
            <person name="Priest M."/>
            <person name="Roberts A."/>
            <person name="Saif S."/>
            <person name="Shea T."/>
            <person name="Sisk P."/>
            <person name="Sykes S."/>
            <person name="Wortman J."/>
            <person name="Nusbaum C."/>
            <person name="Birren B."/>
        </authorList>
    </citation>
    <scope>NUCLEOTIDE SEQUENCE [LARGE SCALE GENOMIC DNA]</scope>
    <source>
        <strain evidence="2 3">CBS 606.96</strain>
    </source>
</reference>
<keyword evidence="3" id="KW-1185">Reference proteome</keyword>
<feature type="transmembrane region" description="Helical" evidence="1">
    <location>
        <begin position="181"/>
        <end position="201"/>
    </location>
</feature>
<evidence type="ECO:0000313" key="2">
    <source>
        <dbReference type="EMBL" id="EXJ84420.1"/>
    </source>
</evidence>
<keyword evidence="1" id="KW-0472">Membrane</keyword>
<dbReference type="HOGENOM" id="CLU_657383_0_0_1"/>
<comment type="caution">
    <text evidence="2">The sequence shown here is derived from an EMBL/GenBank/DDBJ whole genome shotgun (WGS) entry which is preliminary data.</text>
</comment>
<dbReference type="AlphaFoldDB" id="W9Y468"/>
<name>W9Y468_9EURO</name>
<dbReference type="STRING" id="1182542.W9Y468"/>
<dbReference type="Proteomes" id="UP000019478">
    <property type="component" value="Unassembled WGS sequence"/>
</dbReference>
<feature type="transmembrane region" description="Helical" evidence="1">
    <location>
        <begin position="319"/>
        <end position="339"/>
    </location>
</feature>
<keyword evidence="1" id="KW-1133">Transmembrane helix</keyword>
<feature type="transmembrane region" description="Helical" evidence="1">
    <location>
        <begin position="43"/>
        <end position="64"/>
    </location>
</feature>
<protein>
    <submittedName>
        <fullName evidence="2">Uncharacterized protein</fullName>
    </submittedName>
</protein>
<dbReference type="GeneID" id="19169205"/>
<organism evidence="2 3">
    <name type="scientific">Capronia epimyces CBS 606.96</name>
    <dbReference type="NCBI Taxonomy" id="1182542"/>
    <lineage>
        <taxon>Eukaryota</taxon>
        <taxon>Fungi</taxon>
        <taxon>Dikarya</taxon>
        <taxon>Ascomycota</taxon>
        <taxon>Pezizomycotina</taxon>
        <taxon>Eurotiomycetes</taxon>
        <taxon>Chaetothyriomycetidae</taxon>
        <taxon>Chaetothyriales</taxon>
        <taxon>Herpotrichiellaceae</taxon>
        <taxon>Capronia</taxon>
    </lineage>
</organism>
<dbReference type="EMBL" id="AMGY01000004">
    <property type="protein sequence ID" value="EXJ84420.1"/>
    <property type="molecule type" value="Genomic_DNA"/>
</dbReference>
<proteinExistence type="predicted"/>
<gene>
    <name evidence="2" type="ORF">A1O3_05087</name>
</gene>
<dbReference type="eggNOG" id="ENOG502SHQA">
    <property type="taxonomic scope" value="Eukaryota"/>
</dbReference>
<evidence type="ECO:0000256" key="1">
    <source>
        <dbReference type="SAM" id="Phobius"/>
    </source>
</evidence>
<dbReference type="OrthoDB" id="5295335at2759"/>
<feature type="transmembrane region" description="Helical" evidence="1">
    <location>
        <begin position="290"/>
        <end position="313"/>
    </location>
</feature>